<dbReference type="GeneID" id="66578652"/>
<evidence type="ECO:0000256" key="2">
    <source>
        <dbReference type="ARBA" id="ARBA00008290"/>
    </source>
</evidence>
<keyword evidence="5 9" id="KW-0479">Metal-binding</keyword>
<dbReference type="Pfam" id="PF02127">
    <property type="entry name" value="Peptidase_M18"/>
    <property type="match status" value="1"/>
</dbReference>
<evidence type="ECO:0000313" key="16">
    <source>
        <dbReference type="Proteomes" id="UP000285288"/>
    </source>
</evidence>
<evidence type="ECO:0000256" key="4">
    <source>
        <dbReference type="ARBA" id="ARBA00022670"/>
    </source>
</evidence>
<evidence type="ECO:0000313" key="11">
    <source>
        <dbReference type="EMBL" id="RGU93847.1"/>
    </source>
</evidence>
<comment type="caution">
    <text evidence="11">The sequence shown here is derived from an EMBL/GenBank/DDBJ whole genome shotgun (WGS) entry which is preliminary data.</text>
</comment>
<evidence type="ECO:0000256" key="8">
    <source>
        <dbReference type="ARBA" id="ARBA00023049"/>
    </source>
</evidence>
<dbReference type="FunFam" id="2.30.250.10:FF:000006">
    <property type="entry name" value="Probable M18 family aminopeptidase 1"/>
    <property type="match status" value="1"/>
</dbReference>
<evidence type="ECO:0000313" key="13">
    <source>
        <dbReference type="EMBL" id="RHB05572.1"/>
    </source>
</evidence>
<name>A0A395WDL6_9FIRM</name>
<evidence type="ECO:0000256" key="5">
    <source>
        <dbReference type="ARBA" id="ARBA00022723"/>
    </source>
</evidence>
<dbReference type="Proteomes" id="UP000285288">
    <property type="component" value="Unassembled WGS sequence"/>
</dbReference>
<evidence type="ECO:0000313" key="14">
    <source>
        <dbReference type="Proteomes" id="UP000265489"/>
    </source>
</evidence>
<dbReference type="Gene3D" id="3.40.630.10">
    <property type="entry name" value="Zn peptidases"/>
    <property type="match status" value="1"/>
</dbReference>
<evidence type="ECO:0000256" key="6">
    <source>
        <dbReference type="ARBA" id="ARBA00022801"/>
    </source>
</evidence>
<evidence type="ECO:0000256" key="1">
    <source>
        <dbReference type="ARBA" id="ARBA00001947"/>
    </source>
</evidence>
<dbReference type="Gene3D" id="2.30.250.10">
    <property type="entry name" value="Aminopeptidase i, Domain 2"/>
    <property type="match status" value="1"/>
</dbReference>
<dbReference type="Proteomes" id="UP000284651">
    <property type="component" value="Unassembled WGS sequence"/>
</dbReference>
<evidence type="ECO:0000256" key="3">
    <source>
        <dbReference type="ARBA" id="ARBA00022438"/>
    </source>
</evidence>
<evidence type="ECO:0000256" key="10">
    <source>
        <dbReference type="RuleBase" id="RU004387"/>
    </source>
</evidence>
<dbReference type="GO" id="GO:0006508">
    <property type="term" value="P:proteolysis"/>
    <property type="evidence" value="ECO:0007669"/>
    <property type="project" value="UniProtKB-KW"/>
</dbReference>
<keyword evidence="4 9" id="KW-0645">Protease</keyword>
<keyword evidence="3 9" id="KW-0031">Aminopeptidase</keyword>
<keyword evidence="7 9" id="KW-0862">Zinc</keyword>
<comment type="cofactor">
    <cofactor evidence="1 10">
        <name>Zn(2+)</name>
        <dbReference type="ChEBI" id="CHEBI:29105"/>
    </cofactor>
</comment>
<dbReference type="AlphaFoldDB" id="A0A395WDL6"/>
<gene>
    <name evidence="13" type="ORF">DW907_06495</name>
    <name evidence="12" type="ORF">DWV56_00025</name>
    <name evidence="11" type="ORF">DWW32_02195</name>
</gene>
<dbReference type="EMBL" id="QSGD01000021">
    <property type="protein sequence ID" value="RHB05572.1"/>
    <property type="molecule type" value="Genomic_DNA"/>
</dbReference>
<evidence type="ECO:0000313" key="15">
    <source>
        <dbReference type="Proteomes" id="UP000284651"/>
    </source>
</evidence>
<accession>A0A395WDL6</accession>
<protein>
    <recommendedName>
        <fullName evidence="10">M18 family aminopeptidase</fullName>
        <ecNumber evidence="10">3.4.11.-</ecNumber>
    </recommendedName>
</protein>
<dbReference type="GO" id="GO:0008270">
    <property type="term" value="F:zinc ion binding"/>
    <property type="evidence" value="ECO:0007669"/>
    <property type="project" value="InterPro"/>
</dbReference>
<dbReference type="GO" id="GO:0008237">
    <property type="term" value="F:metallopeptidase activity"/>
    <property type="evidence" value="ECO:0007669"/>
    <property type="project" value="UniProtKB-KW"/>
</dbReference>
<organism evidence="11 14">
    <name type="scientific">Holdemanella biformis</name>
    <dbReference type="NCBI Taxonomy" id="1735"/>
    <lineage>
        <taxon>Bacteria</taxon>
        <taxon>Bacillati</taxon>
        <taxon>Bacillota</taxon>
        <taxon>Erysipelotrichia</taxon>
        <taxon>Erysipelotrichales</taxon>
        <taxon>Erysipelotrichaceae</taxon>
        <taxon>Holdemanella</taxon>
    </lineage>
</organism>
<keyword evidence="8 9" id="KW-0482">Metalloprotease</keyword>
<evidence type="ECO:0000256" key="9">
    <source>
        <dbReference type="RuleBase" id="RU004386"/>
    </source>
</evidence>
<dbReference type="EC" id="3.4.11.-" evidence="10"/>
<dbReference type="SUPFAM" id="SSF101821">
    <property type="entry name" value="Aminopeptidase/glucanase lid domain"/>
    <property type="match status" value="1"/>
</dbReference>
<evidence type="ECO:0000313" key="12">
    <source>
        <dbReference type="EMBL" id="RGW76855.1"/>
    </source>
</evidence>
<dbReference type="EMBL" id="QSAT01000001">
    <property type="protein sequence ID" value="RGW76855.1"/>
    <property type="molecule type" value="Genomic_DNA"/>
</dbReference>
<evidence type="ECO:0000256" key="7">
    <source>
        <dbReference type="ARBA" id="ARBA00022833"/>
    </source>
</evidence>
<dbReference type="Proteomes" id="UP000265489">
    <property type="component" value="Unassembled WGS sequence"/>
</dbReference>
<dbReference type="RefSeq" id="WP_118011385.1">
    <property type="nucleotide sequence ID" value="NZ_CALHUJ010000090.1"/>
</dbReference>
<comment type="similarity">
    <text evidence="2 9">Belongs to the peptidase M18 family.</text>
</comment>
<sequence>MSEVVWNKYSKEEFENVMKFSDGYIDFLSDSKTERACVKNAIALAKSYGYRDIKEVIENKEILKAQDKVYVNMMNKSIALMHIGSNPLEKGMNILGAHIDSPRLDLKQNPLYEDGNLAYLDTHYYGGVKKYQWVTLPLAIHGVVCLKDGTTVDIAIGDKESDPVFVISDLLIHLSADQLQKKANEVIAGEDLNVTVGSIPLENEEKDAVKANVAKILKSTYGFEEDDFVSAELEVVPAGRARSCGFDSSMVLGYGHDDRICAYTSLVAQLEAENVKRTAVCLLVDKEEVGSQGATGMHSMFFENFVAEVMECMGDYSALSVKRAMMNSTMLSSDVSAAHDPIYASASSPRNQAEFGKGIVFNKYTGARGKSGCNDANAEYIALIRRIMDDHNVAWQTSELGKVDQGGGGTIAYILANYGMQVIDCGVALHNMHAPFELASKADIYEAKKGYAAFLTYEG</sequence>
<dbReference type="GO" id="GO:0004177">
    <property type="term" value="F:aminopeptidase activity"/>
    <property type="evidence" value="ECO:0007669"/>
    <property type="project" value="UniProtKB-KW"/>
</dbReference>
<reference evidence="14 15" key="1">
    <citation type="submission" date="2018-08" db="EMBL/GenBank/DDBJ databases">
        <title>A genome reference for cultivated species of the human gut microbiota.</title>
        <authorList>
            <person name="Zou Y."/>
            <person name="Xue W."/>
            <person name="Luo G."/>
        </authorList>
    </citation>
    <scope>NUCLEOTIDE SEQUENCE [LARGE SCALE GENOMIC DNA]</scope>
    <source>
        <strain evidence="12 15">AF10-31</strain>
        <strain evidence="11 14">AF15-20</strain>
        <strain evidence="13 16">AM42-13AC</strain>
    </source>
</reference>
<dbReference type="PANTHER" id="PTHR28570">
    <property type="entry name" value="ASPARTYL AMINOPEPTIDASE"/>
    <property type="match status" value="1"/>
</dbReference>
<dbReference type="EMBL" id="QRYQ01000002">
    <property type="protein sequence ID" value="RGU93847.1"/>
    <property type="molecule type" value="Genomic_DNA"/>
</dbReference>
<dbReference type="SUPFAM" id="SSF53187">
    <property type="entry name" value="Zn-dependent exopeptidases"/>
    <property type="match status" value="1"/>
</dbReference>
<dbReference type="PANTHER" id="PTHR28570:SF2">
    <property type="entry name" value="M18 FAMILY AMINOPEPTIDASE 1-RELATED"/>
    <property type="match status" value="1"/>
</dbReference>
<dbReference type="PRINTS" id="PR00932">
    <property type="entry name" value="AMINO1PTASE"/>
</dbReference>
<dbReference type="InterPro" id="IPR023358">
    <property type="entry name" value="Peptidase_M18_dom2"/>
</dbReference>
<dbReference type="InterPro" id="IPR001948">
    <property type="entry name" value="Peptidase_M18"/>
</dbReference>
<keyword evidence="6 9" id="KW-0378">Hydrolase</keyword>
<dbReference type="NCBIfam" id="NF002600">
    <property type="entry name" value="PRK02256.1"/>
    <property type="match status" value="1"/>
</dbReference>
<proteinExistence type="inferred from homology"/>
<dbReference type="GO" id="GO:0005737">
    <property type="term" value="C:cytoplasm"/>
    <property type="evidence" value="ECO:0007669"/>
    <property type="project" value="UniProtKB-ARBA"/>
</dbReference>